<organism evidence="1 2">
    <name type="scientific">Persea americana</name>
    <name type="common">Avocado</name>
    <dbReference type="NCBI Taxonomy" id="3435"/>
    <lineage>
        <taxon>Eukaryota</taxon>
        <taxon>Viridiplantae</taxon>
        <taxon>Streptophyta</taxon>
        <taxon>Embryophyta</taxon>
        <taxon>Tracheophyta</taxon>
        <taxon>Spermatophyta</taxon>
        <taxon>Magnoliopsida</taxon>
        <taxon>Magnoliidae</taxon>
        <taxon>Laurales</taxon>
        <taxon>Lauraceae</taxon>
        <taxon>Persea</taxon>
    </lineage>
</organism>
<keyword evidence="2" id="KW-1185">Reference proteome</keyword>
<dbReference type="EMBL" id="CM056813">
    <property type="protein sequence ID" value="KAJ8639554.1"/>
    <property type="molecule type" value="Genomic_DNA"/>
</dbReference>
<evidence type="ECO:0000313" key="2">
    <source>
        <dbReference type="Proteomes" id="UP001234297"/>
    </source>
</evidence>
<protein>
    <submittedName>
        <fullName evidence="1">Uncharacterized protein</fullName>
    </submittedName>
</protein>
<name>A0ACC2M2L4_PERAE</name>
<proteinExistence type="predicted"/>
<gene>
    <name evidence="1" type="ORF">MRB53_016248</name>
</gene>
<evidence type="ECO:0000313" key="1">
    <source>
        <dbReference type="EMBL" id="KAJ8639554.1"/>
    </source>
</evidence>
<comment type="caution">
    <text evidence="1">The sequence shown here is derived from an EMBL/GenBank/DDBJ whole genome shotgun (WGS) entry which is preliminary data.</text>
</comment>
<reference evidence="1 2" key="1">
    <citation type="journal article" date="2022" name="Hortic Res">
        <title>A haplotype resolved chromosomal level avocado genome allows analysis of novel avocado genes.</title>
        <authorList>
            <person name="Nath O."/>
            <person name="Fletcher S.J."/>
            <person name="Hayward A."/>
            <person name="Shaw L.M."/>
            <person name="Masouleh A.K."/>
            <person name="Furtado A."/>
            <person name="Henry R.J."/>
            <person name="Mitter N."/>
        </authorList>
    </citation>
    <scope>NUCLEOTIDE SEQUENCE [LARGE SCALE GENOMIC DNA]</scope>
    <source>
        <strain evidence="2">cv. Hass</strain>
    </source>
</reference>
<sequence length="123" mass="14056">MIKPRNVYDVLEVDEEERDSIGGDAFQQEEQLEVDGIIRHHQTPELMDNEEIDEEVEPLSLNRTDVDAYEVDANVVVINVESDHTYAGFINDDESDADDDTLMDYCIDEEEKMPTDDATDIDS</sequence>
<accession>A0ACC2M2L4</accession>
<dbReference type="Proteomes" id="UP001234297">
    <property type="component" value="Chromosome 5"/>
</dbReference>